<evidence type="ECO:0000256" key="4">
    <source>
        <dbReference type="RuleBase" id="RU003718"/>
    </source>
</evidence>
<dbReference type="PANTHER" id="PTHR48046">
    <property type="entry name" value="UDP-GLYCOSYLTRANSFERASE 72E1"/>
    <property type="match status" value="1"/>
</dbReference>
<evidence type="ECO:0000256" key="2">
    <source>
        <dbReference type="ARBA" id="ARBA00022676"/>
    </source>
</evidence>
<dbReference type="FunFam" id="3.40.50.2000:FF:000054">
    <property type="entry name" value="Glycosyltransferase"/>
    <property type="match status" value="1"/>
</dbReference>
<dbReference type="InterPro" id="IPR035595">
    <property type="entry name" value="UDP_glycos_trans_CS"/>
</dbReference>
<comment type="similarity">
    <text evidence="1 4">Belongs to the UDP-glycosyltransferase family.</text>
</comment>
<dbReference type="Pfam" id="PF00201">
    <property type="entry name" value="UDPGT"/>
    <property type="match status" value="1"/>
</dbReference>
<proteinExistence type="inferred from homology"/>
<dbReference type="AlphaFoldDB" id="A0A6P5XAV9"/>
<evidence type="ECO:0000256" key="5">
    <source>
        <dbReference type="RuleBase" id="RU362057"/>
    </source>
</evidence>
<accession>A0A6P5XAV9</accession>
<dbReference type="Gene3D" id="3.40.50.2000">
    <property type="entry name" value="Glycogen Phosphorylase B"/>
    <property type="match status" value="2"/>
</dbReference>
<dbReference type="SUPFAM" id="SSF53756">
    <property type="entry name" value="UDP-Glycosyltransferase/glycogen phosphorylase"/>
    <property type="match status" value="1"/>
</dbReference>
<dbReference type="GeneID" id="111281955"/>
<reference evidence="7" key="1">
    <citation type="submission" date="2025-08" db="UniProtKB">
        <authorList>
            <consortium name="RefSeq"/>
        </authorList>
    </citation>
    <scope>IDENTIFICATION</scope>
    <source>
        <tissue evidence="7">Fruit stalk</tissue>
    </source>
</reference>
<dbReference type="CDD" id="cd03784">
    <property type="entry name" value="GT1_Gtf-like"/>
    <property type="match status" value="1"/>
</dbReference>
<dbReference type="Proteomes" id="UP000515121">
    <property type="component" value="Unplaced"/>
</dbReference>
<name>A0A6P5XAV9_DURZI</name>
<dbReference type="FunFam" id="3.40.50.2000:FF:000051">
    <property type="entry name" value="Glycosyltransferase"/>
    <property type="match status" value="1"/>
</dbReference>
<dbReference type="EC" id="2.4.1.-" evidence="5"/>
<evidence type="ECO:0000313" key="6">
    <source>
        <dbReference type="Proteomes" id="UP000515121"/>
    </source>
</evidence>
<keyword evidence="6" id="KW-1185">Reference proteome</keyword>
<evidence type="ECO:0000256" key="1">
    <source>
        <dbReference type="ARBA" id="ARBA00009995"/>
    </source>
</evidence>
<dbReference type="OrthoDB" id="5835829at2759"/>
<sequence length="481" mass="53309">MEVGNQTLIKPHVAVLPSVGLGHLIPLFEFAKRLVVHHGIRVSLLVITTNEPSAAKDQFLCSPNFPPDLHIVKLPPVDVDQVPRDDKLILTRLCVITEESLRFLKSVLVALGKPKALVTDLFSTRAFDVCNELSIPAYLFSTTSVAFSAFMLYLPKLDSEVECEFVELPEPIQVPGCTPVRIEDLVDQARNRKIDEYKWFFHHISRLPLASGIFLNSWEDLEPGSINSIEENPFFKQIPAPPVYPIGPLIKQEETLSTADFECLEWLDKQPPDSVIFMSFGSGGTLSVEQQTELAWGLELSQQRFIWVVRKPTDAAGAGTFFNSGSEVNDPKAYLPEGFLNRTQGVGLVVPSWAPQVSILGHPSTGGFLSHCGWNSSLESIAHGVPMIAWPLYAEQRMNAALLVEEIGVAVRLKVEVGQTIFGREEIERVVRMVMEGEEGKVIRSRVKELKESAANALGSNGSSYYMLSSVAQKWKTDLSL</sequence>
<organism evidence="6 7">
    <name type="scientific">Durio zibethinus</name>
    <name type="common">Durian</name>
    <dbReference type="NCBI Taxonomy" id="66656"/>
    <lineage>
        <taxon>Eukaryota</taxon>
        <taxon>Viridiplantae</taxon>
        <taxon>Streptophyta</taxon>
        <taxon>Embryophyta</taxon>
        <taxon>Tracheophyta</taxon>
        <taxon>Spermatophyta</taxon>
        <taxon>Magnoliopsida</taxon>
        <taxon>eudicotyledons</taxon>
        <taxon>Gunneridae</taxon>
        <taxon>Pentapetalae</taxon>
        <taxon>rosids</taxon>
        <taxon>malvids</taxon>
        <taxon>Malvales</taxon>
        <taxon>Malvaceae</taxon>
        <taxon>Helicteroideae</taxon>
        <taxon>Durio</taxon>
    </lineage>
</organism>
<dbReference type="RefSeq" id="XP_022725534.1">
    <property type="nucleotide sequence ID" value="XM_022869799.1"/>
</dbReference>
<gene>
    <name evidence="7" type="primary">LOC111281955</name>
</gene>
<dbReference type="PANTHER" id="PTHR48046:SF4">
    <property type="entry name" value="GLYCOSYLTRANSFERASE"/>
    <property type="match status" value="1"/>
</dbReference>
<dbReference type="InterPro" id="IPR002213">
    <property type="entry name" value="UDP_glucos_trans"/>
</dbReference>
<keyword evidence="3 4" id="KW-0808">Transferase</keyword>
<protein>
    <recommendedName>
        <fullName evidence="5">Glycosyltransferase</fullName>
        <ecNumber evidence="5">2.4.1.-</ecNumber>
    </recommendedName>
</protein>
<dbReference type="GO" id="GO:0008194">
    <property type="term" value="F:UDP-glycosyltransferase activity"/>
    <property type="evidence" value="ECO:0007669"/>
    <property type="project" value="InterPro"/>
</dbReference>
<dbReference type="PROSITE" id="PS00375">
    <property type="entry name" value="UDPGT"/>
    <property type="match status" value="1"/>
</dbReference>
<keyword evidence="2 4" id="KW-0328">Glycosyltransferase</keyword>
<dbReference type="KEGG" id="dzi:111281955"/>
<evidence type="ECO:0000256" key="3">
    <source>
        <dbReference type="ARBA" id="ARBA00022679"/>
    </source>
</evidence>
<evidence type="ECO:0000313" key="7">
    <source>
        <dbReference type="RefSeq" id="XP_022725534.1"/>
    </source>
</evidence>